<dbReference type="STRING" id="448385.sce1937"/>
<gene>
    <name evidence="2" type="ordered locus">sce1937</name>
</gene>
<evidence type="ECO:0000313" key="3">
    <source>
        <dbReference type="Proteomes" id="UP000002139"/>
    </source>
</evidence>
<feature type="region of interest" description="Disordered" evidence="1">
    <location>
        <begin position="224"/>
        <end position="245"/>
    </location>
</feature>
<reference evidence="2 3" key="1">
    <citation type="journal article" date="2007" name="Nat. Biotechnol.">
        <title>Complete genome sequence of the myxobacterium Sorangium cellulosum.</title>
        <authorList>
            <person name="Schneiker S."/>
            <person name="Perlova O."/>
            <person name="Kaiser O."/>
            <person name="Gerth K."/>
            <person name="Alici A."/>
            <person name="Altmeyer M.O."/>
            <person name="Bartels D."/>
            <person name="Bekel T."/>
            <person name="Beyer S."/>
            <person name="Bode E."/>
            <person name="Bode H.B."/>
            <person name="Bolten C.J."/>
            <person name="Choudhuri J.V."/>
            <person name="Doss S."/>
            <person name="Elnakady Y.A."/>
            <person name="Frank B."/>
            <person name="Gaigalat L."/>
            <person name="Goesmann A."/>
            <person name="Groeger C."/>
            <person name="Gross F."/>
            <person name="Jelsbak L."/>
            <person name="Jelsbak L."/>
            <person name="Kalinowski J."/>
            <person name="Kegler C."/>
            <person name="Knauber T."/>
            <person name="Konietzny S."/>
            <person name="Kopp M."/>
            <person name="Krause L."/>
            <person name="Krug D."/>
            <person name="Linke B."/>
            <person name="Mahmud T."/>
            <person name="Martinez-Arias R."/>
            <person name="McHardy A.C."/>
            <person name="Merai M."/>
            <person name="Meyer F."/>
            <person name="Mormann S."/>
            <person name="Munoz-Dorado J."/>
            <person name="Perez J."/>
            <person name="Pradella S."/>
            <person name="Rachid S."/>
            <person name="Raddatz G."/>
            <person name="Rosenau F."/>
            <person name="Rueckert C."/>
            <person name="Sasse F."/>
            <person name="Scharfe M."/>
            <person name="Schuster S.C."/>
            <person name="Suen G."/>
            <person name="Treuner-Lange A."/>
            <person name="Velicer G.J."/>
            <person name="Vorholter F.-J."/>
            <person name="Weissman K.J."/>
            <person name="Welch R.D."/>
            <person name="Wenzel S.C."/>
            <person name="Whitworth D.E."/>
            <person name="Wilhelm S."/>
            <person name="Wittmann C."/>
            <person name="Bloecker H."/>
            <person name="Puehler A."/>
            <person name="Mueller R."/>
        </authorList>
    </citation>
    <scope>NUCLEOTIDE SEQUENCE [LARGE SCALE GENOMIC DNA]</scope>
    <source>
        <strain evidence="3">So ce56</strain>
    </source>
</reference>
<organism evidence="2 3">
    <name type="scientific">Sorangium cellulosum (strain So ce56)</name>
    <name type="common">Polyangium cellulosum (strain So ce56)</name>
    <dbReference type="NCBI Taxonomy" id="448385"/>
    <lineage>
        <taxon>Bacteria</taxon>
        <taxon>Pseudomonadati</taxon>
        <taxon>Myxococcota</taxon>
        <taxon>Polyangia</taxon>
        <taxon>Polyangiales</taxon>
        <taxon>Polyangiaceae</taxon>
        <taxon>Sorangium</taxon>
    </lineage>
</organism>
<sequence>MPARGRGVRAYGLPSGLDALLALVPAAPASAIGRARRAEQPASSRPRARWICRDARRAQSIGGGMDAQRAKARPAARRPLAALLLAAPLLLVSCGRAPAARRVEPRVRAVLEAHGAPALPAPPPAESVPLLLVADAAPSAPAPLKRPPGAALPAPEAVVSAAVPFAPGALRDVRFIRLRDTRGAAVPLRAKPLAVWPMGRSIRSALLVFRAALAPGERAIYTLDFGAPPPSSPSQRADGPAPPAPRLAQVPQPFQVPRAAVLDEALLPNPDGPIAAVLPPSWYAASLVSGPQLPAMDDRRFPGFEAGIEGALARMTPAYDAYGVSCAAPYRTYYDGPHALYQRFLRNGDAARYRRARAEAVWYRQHELRFSPDRRLAVHVCERDDWSPAAPLSWQVLRRMLGQGMVDDYLLTGDPAAREAVLAMGEALRQNQAALTGGREDVLRVTERNMAWVMMTLSSYYALDPRPELLSTLRGLADRTVAWQRQGASGAFEHDLTRADPSECERGPRGGSPFMTALLVDALMDYHALTGDPRVREVVARAAGWLAERAITSDGRAFRYLWGCETDAYDDSGTADLNLLIVPVFGAAYALTREPRWIEVGDALADVGVKEMLVKEPKHWNQAMRAFGRYLGYRAALSGAASEWQRSAGRQ</sequence>
<dbReference type="Proteomes" id="UP000002139">
    <property type="component" value="Chromosome"/>
</dbReference>
<name>A9FPV9_SORC5</name>
<dbReference type="SUPFAM" id="SSF48208">
    <property type="entry name" value="Six-hairpin glycosidases"/>
    <property type="match status" value="1"/>
</dbReference>
<dbReference type="eggNOG" id="COG3291">
    <property type="taxonomic scope" value="Bacteria"/>
</dbReference>
<proteinExistence type="predicted"/>
<dbReference type="InterPro" id="IPR008928">
    <property type="entry name" value="6-hairpin_glycosidase_sf"/>
</dbReference>
<keyword evidence="3" id="KW-1185">Reference proteome</keyword>
<dbReference type="HOGENOM" id="CLU_420860_0_0_7"/>
<evidence type="ECO:0000256" key="1">
    <source>
        <dbReference type="SAM" id="MobiDB-lite"/>
    </source>
</evidence>
<dbReference type="EMBL" id="AM746676">
    <property type="protein sequence ID" value="CAN92096.1"/>
    <property type="molecule type" value="Genomic_DNA"/>
</dbReference>
<dbReference type="AlphaFoldDB" id="A9FPV9"/>
<dbReference type="BioCyc" id="SCEL448385:SCE_RS09940-MONOMER"/>
<protein>
    <submittedName>
        <fullName evidence="2">Uncharacterized protein</fullName>
    </submittedName>
</protein>
<dbReference type="KEGG" id="scl:sce1937"/>
<accession>A9FPV9</accession>
<evidence type="ECO:0000313" key="2">
    <source>
        <dbReference type="EMBL" id="CAN92096.1"/>
    </source>
</evidence>
<dbReference type="GO" id="GO:0005975">
    <property type="term" value="P:carbohydrate metabolic process"/>
    <property type="evidence" value="ECO:0007669"/>
    <property type="project" value="InterPro"/>
</dbReference>